<feature type="transmembrane region" description="Helical" evidence="12">
    <location>
        <begin position="81"/>
        <end position="101"/>
    </location>
</feature>
<dbReference type="CDD" id="cd03512">
    <property type="entry name" value="Alkane-hydroxylase"/>
    <property type="match status" value="1"/>
</dbReference>
<evidence type="ECO:0000256" key="2">
    <source>
        <dbReference type="ARBA" id="ARBA00010823"/>
    </source>
</evidence>
<keyword evidence="9" id="KW-0408">Iron</keyword>
<protein>
    <submittedName>
        <fullName evidence="14">Alkane 1-monooxygenase</fullName>
    </submittedName>
</protein>
<dbReference type="InterPro" id="IPR005804">
    <property type="entry name" value="FA_desaturase_dom"/>
</dbReference>
<keyword evidence="7 12" id="KW-1133">Transmembrane helix</keyword>
<name>A0A238VMW7_9RHOB</name>
<evidence type="ECO:0000256" key="10">
    <source>
        <dbReference type="ARBA" id="ARBA00023033"/>
    </source>
</evidence>
<comment type="subcellular location">
    <subcellularLocation>
        <location evidence="1">Cell inner membrane</location>
        <topology evidence="1">Multi-pass membrane protein</topology>
    </subcellularLocation>
</comment>
<dbReference type="GO" id="GO:0004497">
    <property type="term" value="F:monooxygenase activity"/>
    <property type="evidence" value="ECO:0007669"/>
    <property type="project" value="UniProtKB-KW"/>
</dbReference>
<sequence length="385" mass="44084">MRNIAGMNDSTPGGLLPAAPFWMSLGTLPLIVLAAAWGGFWWLLLPGYAWFLVTALDGLFGTDESNADPTTDTQALFWHRAVTIVWFPLQFAAIFGAIWYATQAGHLSGWEKLGLFFGIGVLSGTIGFVYAHELVHQKTVLERWLGDLLLASVLYSHFRTEHLLVHHSWVSTPRDAVTARYNEGFWRFFARVLRDGPVSAWHAERRQLARAGRSAWDRRNPFWRYALLQGAMILLALALGGIQGLALFAFQALVAIWQLEVVNYVEHYGLTRKHLGDGRYEHIKPHHSWNASHRATNWLLINLQRHSDHHTRPDRRFPLLQTHGADQAPQLPLGYPAMTVLAMVPPLWRRRMNPRVRAWRKRFYPEIADWQPYNRGELPMPRNAL</sequence>
<evidence type="ECO:0000256" key="5">
    <source>
        <dbReference type="ARBA" id="ARBA00022692"/>
    </source>
</evidence>
<dbReference type="EMBL" id="FZNM01000002">
    <property type="protein sequence ID" value="SNR35558.1"/>
    <property type="molecule type" value="Genomic_DNA"/>
</dbReference>
<evidence type="ECO:0000256" key="9">
    <source>
        <dbReference type="ARBA" id="ARBA00023004"/>
    </source>
</evidence>
<dbReference type="GO" id="GO:0005886">
    <property type="term" value="C:plasma membrane"/>
    <property type="evidence" value="ECO:0007669"/>
    <property type="project" value="UniProtKB-SubCell"/>
</dbReference>
<dbReference type="GO" id="GO:0046872">
    <property type="term" value="F:metal ion binding"/>
    <property type="evidence" value="ECO:0007669"/>
    <property type="project" value="UniProtKB-KW"/>
</dbReference>
<feature type="transmembrane region" description="Helical" evidence="12">
    <location>
        <begin position="222"/>
        <end position="239"/>
    </location>
</feature>
<evidence type="ECO:0000259" key="13">
    <source>
        <dbReference type="Pfam" id="PF00487"/>
    </source>
</evidence>
<keyword evidence="4" id="KW-0997">Cell inner membrane</keyword>
<feature type="domain" description="Fatty acid desaturase" evidence="13">
    <location>
        <begin position="113"/>
        <end position="339"/>
    </location>
</feature>
<dbReference type="Pfam" id="PF00487">
    <property type="entry name" value="FA_desaturase"/>
    <property type="match status" value="1"/>
</dbReference>
<dbReference type="InterPro" id="IPR033885">
    <property type="entry name" value="AlkB/XylM"/>
</dbReference>
<reference evidence="15" key="1">
    <citation type="submission" date="2017-06" db="EMBL/GenBank/DDBJ databases">
        <authorList>
            <person name="Varghese N."/>
            <person name="Submissions S."/>
        </authorList>
    </citation>
    <scope>NUCLEOTIDE SEQUENCE [LARGE SCALE GENOMIC DNA]</scope>
    <source>
        <strain evidence="15">DSM 26170</strain>
    </source>
</reference>
<dbReference type="PANTHER" id="PTHR38674">
    <property type="entry name" value="ALKANE 1-MONOOXYGENASE 1"/>
    <property type="match status" value="1"/>
</dbReference>
<feature type="transmembrane region" description="Helical" evidence="12">
    <location>
        <begin position="12"/>
        <end position="34"/>
    </location>
</feature>
<keyword evidence="8" id="KW-0560">Oxidoreductase</keyword>
<dbReference type="PANTHER" id="PTHR38674:SF1">
    <property type="entry name" value="ALKANE 1-MONOOXYGENASE 1"/>
    <property type="match status" value="1"/>
</dbReference>
<evidence type="ECO:0000256" key="3">
    <source>
        <dbReference type="ARBA" id="ARBA00022475"/>
    </source>
</evidence>
<keyword evidence="10 14" id="KW-0503">Monooxygenase</keyword>
<dbReference type="AlphaFoldDB" id="A0A238VMW7"/>
<evidence type="ECO:0000256" key="6">
    <source>
        <dbReference type="ARBA" id="ARBA00022723"/>
    </source>
</evidence>
<feature type="transmembrane region" description="Helical" evidence="12">
    <location>
        <begin position="40"/>
        <end position="60"/>
    </location>
</feature>
<dbReference type="GO" id="GO:0006629">
    <property type="term" value="P:lipid metabolic process"/>
    <property type="evidence" value="ECO:0007669"/>
    <property type="project" value="InterPro"/>
</dbReference>
<feature type="transmembrane region" description="Helical" evidence="12">
    <location>
        <begin position="113"/>
        <end position="131"/>
    </location>
</feature>
<comment type="similarity">
    <text evidence="2">Belongs to the fatty acid desaturase type 1 family. AlkB subfamily.</text>
</comment>
<keyword evidence="6" id="KW-0479">Metal-binding</keyword>
<evidence type="ECO:0000256" key="11">
    <source>
        <dbReference type="ARBA" id="ARBA00023136"/>
    </source>
</evidence>
<evidence type="ECO:0000256" key="12">
    <source>
        <dbReference type="SAM" id="Phobius"/>
    </source>
</evidence>
<evidence type="ECO:0000313" key="15">
    <source>
        <dbReference type="Proteomes" id="UP000198409"/>
    </source>
</evidence>
<evidence type="ECO:0000313" key="14">
    <source>
        <dbReference type="EMBL" id="SNR35558.1"/>
    </source>
</evidence>
<evidence type="ECO:0000256" key="8">
    <source>
        <dbReference type="ARBA" id="ARBA00023002"/>
    </source>
</evidence>
<keyword evidence="3" id="KW-1003">Cell membrane</keyword>
<evidence type="ECO:0000256" key="7">
    <source>
        <dbReference type="ARBA" id="ARBA00022989"/>
    </source>
</evidence>
<proteinExistence type="inferred from homology"/>
<accession>A0A238VMW7</accession>
<keyword evidence="5 12" id="KW-0812">Transmembrane</keyword>
<keyword evidence="11 12" id="KW-0472">Membrane</keyword>
<dbReference type="Proteomes" id="UP000198409">
    <property type="component" value="Unassembled WGS sequence"/>
</dbReference>
<gene>
    <name evidence="14" type="ORF">SAMN06265378_102454</name>
</gene>
<organism evidence="14 15">
    <name type="scientific">Paracoccus sediminis</name>
    <dbReference type="NCBI Taxonomy" id="1214787"/>
    <lineage>
        <taxon>Bacteria</taxon>
        <taxon>Pseudomonadati</taxon>
        <taxon>Pseudomonadota</taxon>
        <taxon>Alphaproteobacteria</taxon>
        <taxon>Rhodobacterales</taxon>
        <taxon>Paracoccaceae</taxon>
        <taxon>Paracoccus</taxon>
    </lineage>
</organism>
<evidence type="ECO:0000256" key="4">
    <source>
        <dbReference type="ARBA" id="ARBA00022519"/>
    </source>
</evidence>
<evidence type="ECO:0000256" key="1">
    <source>
        <dbReference type="ARBA" id="ARBA00004429"/>
    </source>
</evidence>